<proteinExistence type="predicted"/>
<dbReference type="AlphaFoldDB" id="A0A0E9VMW9"/>
<name>A0A0E9VMW9_ANGAN</name>
<reference evidence="1" key="2">
    <citation type="journal article" date="2015" name="Fish Shellfish Immunol.">
        <title>Early steps in the European eel (Anguilla anguilla)-Vibrio vulnificus interaction in the gills: Role of the RtxA13 toxin.</title>
        <authorList>
            <person name="Callol A."/>
            <person name="Pajuelo D."/>
            <person name="Ebbesson L."/>
            <person name="Teles M."/>
            <person name="MacKenzie S."/>
            <person name="Amaro C."/>
        </authorList>
    </citation>
    <scope>NUCLEOTIDE SEQUENCE</scope>
</reference>
<accession>A0A0E9VMW9</accession>
<reference evidence="1" key="1">
    <citation type="submission" date="2014-11" db="EMBL/GenBank/DDBJ databases">
        <authorList>
            <person name="Amaro Gonzalez C."/>
        </authorList>
    </citation>
    <scope>NUCLEOTIDE SEQUENCE</scope>
</reference>
<protein>
    <submittedName>
        <fullName evidence="1">Uncharacterized protein</fullName>
    </submittedName>
</protein>
<organism evidence="1">
    <name type="scientific">Anguilla anguilla</name>
    <name type="common">European freshwater eel</name>
    <name type="synonym">Muraena anguilla</name>
    <dbReference type="NCBI Taxonomy" id="7936"/>
    <lineage>
        <taxon>Eukaryota</taxon>
        <taxon>Metazoa</taxon>
        <taxon>Chordata</taxon>
        <taxon>Craniata</taxon>
        <taxon>Vertebrata</taxon>
        <taxon>Euteleostomi</taxon>
        <taxon>Actinopterygii</taxon>
        <taxon>Neopterygii</taxon>
        <taxon>Teleostei</taxon>
        <taxon>Anguilliformes</taxon>
        <taxon>Anguillidae</taxon>
        <taxon>Anguilla</taxon>
    </lineage>
</organism>
<dbReference type="EMBL" id="GBXM01029847">
    <property type="protein sequence ID" value="JAH78730.1"/>
    <property type="molecule type" value="Transcribed_RNA"/>
</dbReference>
<sequence length="23" mass="2770">MKDFHVRSNPFSIRMKYKGLLSD</sequence>
<evidence type="ECO:0000313" key="1">
    <source>
        <dbReference type="EMBL" id="JAH78730.1"/>
    </source>
</evidence>